<feature type="modified residue" description="N6-lipoyllysine" evidence="4">
    <location>
        <position position="120"/>
    </location>
</feature>
<evidence type="ECO:0000256" key="4">
    <source>
        <dbReference type="PIRSR" id="PIRSR617453-50"/>
    </source>
</evidence>
<dbReference type="InterPro" id="IPR033753">
    <property type="entry name" value="GCV_H/Fam206"/>
</dbReference>
<evidence type="ECO:0000259" key="6">
    <source>
        <dbReference type="PROSITE" id="PS50968"/>
    </source>
</evidence>
<comment type="similarity">
    <text evidence="1 5">Belongs to the GcvH family.</text>
</comment>
<dbReference type="NCBIfam" id="TIGR00527">
    <property type="entry name" value="gcvH"/>
    <property type="match status" value="1"/>
</dbReference>
<dbReference type="CDD" id="cd06848">
    <property type="entry name" value="GCS_H"/>
    <property type="match status" value="1"/>
</dbReference>
<dbReference type="EMBL" id="CP014501">
    <property type="protein sequence ID" value="ANB12829.1"/>
    <property type="molecule type" value="Genomic_DNA"/>
</dbReference>
<dbReference type="PANTHER" id="PTHR11715:SF3">
    <property type="entry name" value="GLYCINE CLEAVAGE SYSTEM H PROTEIN-RELATED"/>
    <property type="match status" value="1"/>
</dbReference>
<name>A0A167DEL6_9ASCO</name>
<evidence type="ECO:0000256" key="1">
    <source>
        <dbReference type="ARBA" id="ARBA00009249"/>
    </source>
</evidence>
<dbReference type="GO" id="GO:0005960">
    <property type="term" value="C:glycine cleavage complex"/>
    <property type="evidence" value="ECO:0007669"/>
    <property type="project" value="UniProtKB-UniRule"/>
</dbReference>
<dbReference type="InterPro" id="IPR003016">
    <property type="entry name" value="2-oxoA_DH_lipoyl-BS"/>
</dbReference>
<evidence type="ECO:0000313" key="8">
    <source>
        <dbReference type="Proteomes" id="UP000189580"/>
    </source>
</evidence>
<sequence>MFTRSIFRQASAAARIASPAMAMARPAVATRSFMPAAFRFYSVKNTLTEGSPALAYASEKPLVRYTEEHEWIALHKDNVAFIGITKYAADALGDATYIEVSDVGEEIEPNGSLGSVESVKSASDLYSPVTGEIIEKNEGLIENPTIVNKDPLGDGWFVKLKVSAPEEVEGLMDIEAYEEFIKSD</sequence>
<dbReference type="Proteomes" id="UP000189580">
    <property type="component" value="Chromosome a"/>
</dbReference>
<accession>A0A167DEL6</accession>
<dbReference type="GeneID" id="30032867"/>
<dbReference type="GO" id="GO:0006730">
    <property type="term" value="P:one-carbon metabolic process"/>
    <property type="evidence" value="ECO:0007669"/>
    <property type="project" value="EnsemblFungi"/>
</dbReference>
<dbReference type="SUPFAM" id="SSF51230">
    <property type="entry name" value="Single hybrid motif"/>
    <property type="match status" value="1"/>
</dbReference>
<dbReference type="AlphaFoldDB" id="A0A167DEL6"/>
<gene>
    <name evidence="7" type="primary">GCV3</name>
    <name evidence="7" type="ORF">AWJ20_1101</name>
</gene>
<keyword evidence="5" id="KW-0496">Mitochondrion</keyword>
<dbReference type="InterPro" id="IPR002930">
    <property type="entry name" value="GCV_H"/>
</dbReference>
<dbReference type="GO" id="GO:0019464">
    <property type="term" value="P:glycine decarboxylation via glycine cleavage system"/>
    <property type="evidence" value="ECO:0007669"/>
    <property type="project" value="UniProtKB-UniRule"/>
</dbReference>
<dbReference type="OrthoDB" id="10264154at2759"/>
<dbReference type="InterPro" id="IPR017453">
    <property type="entry name" value="GCV_H_sub"/>
</dbReference>
<keyword evidence="2 4" id="KW-0450">Lipoyl</keyword>
<evidence type="ECO:0000313" key="7">
    <source>
        <dbReference type="EMBL" id="ANB12829.1"/>
    </source>
</evidence>
<dbReference type="InterPro" id="IPR011053">
    <property type="entry name" value="Single_hybrid_motif"/>
</dbReference>
<comment type="function">
    <text evidence="5">The H protein shuttles the methylamine group of glycine from the P protein to the T protein.</text>
</comment>
<comment type="cofactor">
    <cofactor evidence="5">
        <name>(R)-lipoate</name>
        <dbReference type="ChEBI" id="CHEBI:83088"/>
    </cofactor>
    <text evidence="5">Binds 1 lipoyl cofactor covalently.</text>
</comment>
<evidence type="ECO:0000256" key="5">
    <source>
        <dbReference type="RuleBase" id="RU364055"/>
    </source>
</evidence>
<dbReference type="PROSITE" id="PS00189">
    <property type="entry name" value="LIPOYL"/>
    <property type="match status" value="1"/>
</dbReference>
<dbReference type="RefSeq" id="XP_018735306.1">
    <property type="nucleotide sequence ID" value="XM_018877955.1"/>
</dbReference>
<reference evidence="7 8" key="1">
    <citation type="submission" date="2016-02" db="EMBL/GenBank/DDBJ databases">
        <title>Complete genome sequence and transcriptome regulation of the pentose utilising yeast Sugiyamaella lignohabitans.</title>
        <authorList>
            <person name="Bellasio M."/>
            <person name="Peymann A."/>
            <person name="Valli M."/>
            <person name="Sipitzky M."/>
            <person name="Graf A."/>
            <person name="Sauer M."/>
            <person name="Marx H."/>
            <person name="Mattanovich D."/>
        </authorList>
    </citation>
    <scope>NUCLEOTIDE SEQUENCE [LARGE SCALE GENOMIC DNA]</scope>
    <source>
        <strain evidence="7 8">CBS 10342</strain>
    </source>
</reference>
<dbReference type="GO" id="GO:0009249">
    <property type="term" value="P:protein lipoylation"/>
    <property type="evidence" value="ECO:0007669"/>
    <property type="project" value="EnsemblFungi"/>
</dbReference>
<dbReference type="Pfam" id="PF01597">
    <property type="entry name" value="GCV_H"/>
    <property type="match status" value="1"/>
</dbReference>
<dbReference type="PROSITE" id="PS50968">
    <property type="entry name" value="BIOTINYL_LIPOYL"/>
    <property type="match status" value="1"/>
</dbReference>
<dbReference type="GO" id="GO:0031405">
    <property type="term" value="F:lipoic acid binding"/>
    <property type="evidence" value="ECO:0007669"/>
    <property type="project" value="EnsemblFungi"/>
</dbReference>
<proteinExistence type="inferred from homology"/>
<keyword evidence="8" id="KW-1185">Reference proteome</keyword>
<protein>
    <recommendedName>
        <fullName evidence="5">Glycine cleavage system H protein</fullName>
    </recommendedName>
</protein>
<organism evidence="7 8">
    <name type="scientific">Sugiyamaella lignohabitans</name>
    <dbReference type="NCBI Taxonomy" id="796027"/>
    <lineage>
        <taxon>Eukaryota</taxon>
        <taxon>Fungi</taxon>
        <taxon>Dikarya</taxon>
        <taxon>Ascomycota</taxon>
        <taxon>Saccharomycotina</taxon>
        <taxon>Dipodascomycetes</taxon>
        <taxon>Dipodascales</taxon>
        <taxon>Trichomonascaceae</taxon>
        <taxon>Sugiyamaella</taxon>
    </lineage>
</organism>
<dbReference type="PANTHER" id="PTHR11715">
    <property type="entry name" value="GLYCINE CLEAVAGE SYSTEM H PROTEIN"/>
    <property type="match status" value="1"/>
</dbReference>
<keyword evidence="3 5" id="KW-0809">Transit peptide</keyword>
<dbReference type="KEGG" id="slb:AWJ20_1101"/>
<evidence type="ECO:0000256" key="3">
    <source>
        <dbReference type="ARBA" id="ARBA00022946"/>
    </source>
</evidence>
<evidence type="ECO:0000256" key="2">
    <source>
        <dbReference type="ARBA" id="ARBA00022823"/>
    </source>
</evidence>
<dbReference type="HAMAP" id="MF_00272">
    <property type="entry name" value="GcvH"/>
    <property type="match status" value="1"/>
</dbReference>
<dbReference type="NCBIfam" id="NF002270">
    <property type="entry name" value="PRK01202.1"/>
    <property type="match status" value="1"/>
</dbReference>
<comment type="subunit">
    <text evidence="5">The glycine cleavage system is composed of four proteins: P, T, L and H.</text>
</comment>
<dbReference type="InterPro" id="IPR000089">
    <property type="entry name" value="Biotin_lipoyl"/>
</dbReference>
<dbReference type="GO" id="GO:0005739">
    <property type="term" value="C:mitochondrion"/>
    <property type="evidence" value="ECO:0007669"/>
    <property type="project" value="UniProtKB-SubCell"/>
</dbReference>
<dbReference type="Gene3D" id="2.40.50.100">
    <property type="match status" value="1"/>
</dbReference>
<comment type="subcellular location">
    <subcellularLocation>
        <location evidence="5">Mitochondrion</location>
    </subcellularLocation>
</comment>
<feature type="domain" description="Lipoyl-binding" evidence="6">
    <location>
        <begin position="79"/>
        <end position="161"/>
    </location>
</feature>